<gene>
    <name evidence="2" type="ORF">ASPSYDRAFT_89298</name>
</gene>
<evidence type="ECO:0000313" key="2">
    <source>
        <dbReference type="EMBL" id="OJJ58558.1"/>
    </source>
</evidence>
<name>A0A1L9TGK6_9EURO</name>
<dbReference type="STRING" id="1036612.A0A1L9TGK6"/>
<protein>
    <submittedName>
        <fullName evidence="2">Uncharacterized protein</fullName>
    </submittedName>
</protein>
<accession>A0A1L9TGK6</accession>
<dbReference type="RefSeq" id="XP_040702364.1">
    <property type="nucleotide sequence ID" value="XM_040852144.1"/>
</dbReference>
<keyword evidence="3" id="KW-1185">Reference proteome</keyword>
<reference evidence="3" key="1">
    <citation type="journal article" date="2017" name="Genome Biol.">
        <title>Comparative genomics reveals high biological diversity and specific adaptations in the industrially and medically important fungal genus Aspergillus.</title>
        <authorList>
            <person name="de Vries R.P."/>
            <person name="Riley R."/>
            <person name="Wiebenga A."/>
            <person name="Aguilar-Osorio G."/>
            <person name="Amillis S."/>
            <person name="Uchima C.A."/>
            <person name="Anderluh G."/>
            <person name="Asadollahi M."/>
            <person name="Askin M."/>
            <person name="Barry K."/>
            <person name="Battaglia E."/>
            <person name="Bayram O."/>
            <person name="Benocci T."/>
            <person name="Braus-Stromeyer S.A."/>
            <person name="Caldana C."/>
            <person name="Canovas D."/>
            <person name="Cerqueira G.C."/>
            <person name="Chen F."/>
            <person name="Chen W."/>
            <person name="Choi C."/>
            <person name="Clum A."/>
            <person name="Dos Santos R.A."/>
            <person name="Damasio A.R."/>
            <person name="Diallinas G."/>
            <person name="Emri T."/>
            <person name="Fekete E."/>
            <person name="Flipphi M."/>
            <person name="Freyberg S."/>
            <person name="Gallo A."/>
            <person name="Gournas C."/>
            <person name="Habgood R."/>
            <person name="Hainaut M."/>
            <person name="Harispe M.L."/>
            <person name="Henrissat B."/>
            <person name="Hilden K.S."/>
            <person name="Hope R."/>
            <person name="Hossain A."/>
            <person name="Karabika E."/>
            <person name="Karaffa L."/>
            <person name="Karanyi Z."/>
            <person name="Krasevec N."/>
            <person name="Kuo A."/>
            <person name="Kusch H."/>
            <person name="LaButti K."/>
            <person name="Lagendijk E.L."/>
            <person name="Lapidus A."/>
            <person name="Levasseur A."/>
            <person name="Lindquist E."/>
            <person name="Lipzen A."/>
            <person name="Logrieco A.F."/>
            <person name="MacCabe A."/>
            <person name="Maekelae M.R."/>
            <person name="Malavazi I."/>
            <person name="Melin P."/>
            <person name="Meyer V."/>
            <person name="Mielnichuk N."/>
            <person name="Miskei M."/>
            <person name="Molnar A.P."/>
            <person name="Mule G."/>
            <person name="Ngan C.Y."/>
            <person name="Orejas M."/>
            <person name="Orosz E."/>
            <person name="Ouedraogo J.P."/>
            <person name="Overkamp K.M."/>
            <person name="Park H.-S."/>
            <person name="Perrone G."/>
            <person name="Piumi F."/>
            <person name="Punt P.J."/>
            <person name="Ram A.F."/>
            <person name="Ramon A."/>
            <person name="Rauscher S."/>
            <person name="Record E."/>
            <person name="Riano-Pachon D.M."/>
            <person name="Robert V."/>
            <person name="Roehrig J."/>
            <person name="Ruller R."/>
            <person name="Salamov A."/>
            <person name="Salih N.S."/>
            <person name="Samson R.A."/>
            <person name="Sandor E."/>
            <person name="Sanguinetti M."/>
            <person name="Schuetze T."/>
            <person name="Sepcic K."/>
            <person name="Shelest E."/>
            <person name="Sherlock G."/>
            <person name="Sophianopoulou V."/>
            <person name="Squina F.M."/>
            <person name="Sun H."/>
            <person name="Susca A."/>
            <person name="Todd R.B."/>
            <person name="Tsang A."/>
            <person name="Unkles S.E."/>
            <person name="van de Wiele N."/>
            <person name="van Rossen-Uffink D."/>
            <person name="Oliveira J.V."/>
            <person name="Vesth T.C."/>
            <person name="Visser J."/>
            <person name="Yu J.-H."/>
            <person name="Zhou M."/>
            <person name="Andersen M.R."/>
            <person name="Archer D.B."/>
            <person name="Baker S.E."/>
            <person name="Benoit I."/>
            <person name="Brakhage A.A."/>
            <person name="Braus G.H."/>
            <person name="Fischer R."/>
            <person name="Frisvad J.C."/>
            <person name="Goldman G.H."/>
            <person name="Houbraken J."/>
            <person name="Oakley B."/>
            <person name="Pocsi I."/>
            <person name="Scazzocchio C."/>
            <person name="Seiboth B."/>
            <person name="vanKuyk P.A."/>
            <person name="Wortman J."/>
            <person name="Dyer P.S."/>
            <person name="Grigoriev I.V."/>
        </authorList>
    </citation>
    <scope>NUCLEOTIDE SEQUENCE [LARGE SCALE GENOMIC DNA]</scope>
    <source>
        <strain evidence="3">CBS 593.65</strain>
    </source>
</reference>
<dbReference type="AlphaFoldDB" id="A0A1L9TGK6"/>
<dbReference type="OrthoDB" id="5424209at2759"/>
<evidence type="ECO:0000313" key="3">
    <source>
        <dbReference type="Proteomes" id="UP000184356"/>
    </source>
</evidence>
<feature type="region of interest" description="Disordered" evidence="1">
    <location>
        <begin position="32"/>
        <end position="71"/>
    </location>
</feature>
<dbReference type="VEuPathDB" id="FungiDB:ASPSYDRAFT_89298"/>
<sequence>MAAIVENPLIAPVLPAELSYASPGIRTRPPTLFLGRIRRSNGSSSDETPRPEPDGFEESDLRAGGPQLPESPCETTVTLPHTYKDHDLFKGYGSYVLNTQLADICRRENVHHDSLSFCGRRSVYEAAADPIFTLLVVARRDQSTGSWINLARKLSDHLCGQGLQGLNVEITDPKFFERPSIHPCLATDAIFPVWTQVATDIAHGIDRTGVFTISCFRIGCDDDRLKCPPTVLLGVDKNVKRDWKVVREEIVSILDRHRLNGVAVTIRKDNEIIRDGYPDDKDMGSRPNDCLPGPRPATSISPRTIHDSNGTLGGWVEVRGPTSGKWFPLALTCSHCCFPREQGLSEGDLKVIREWKHRGVGQSDARRDRLLLMDSPSYRDMTTGIKAITAEIEEKKSIEDYRHVEALKQQNEFILPYMESFWKDTSEAIAALESEEHQMRDLLNSNAHHLGNVFAASGKREVQSTEIPSQLSTRDWALVQPILPRCAGKNAVILPSVGNAMNIKKLWAVEIGTPDLEQKLLIIGRETGYKTGKYGGLKACHLATKTINGQKVDFETWEHTVVVPKTKSIAAEGDSGSFVFDLAGNVLGMIFGGTGLEDEGYFTATRDLLADIELITGLKDVRLCGQE</sequence>
<feature type="region of interest" description="Disordered" evidence="1">
    <location>
        <begin position="276"/>
        <end position="304"/>
    </location>
</feature>
<dbReference type="EMBL" id="KV878586">
    <property type="protein sequence ID" value="OJJ58558.1"/>
    <property type="molecule type" value="Genomic_DNA"/>
</dbReference>
<organism evidence="2 3">
    <name type="scientific">Aspergillus sydowii CBS 593.65</name>
    <dbReference type="NCBI Taxonomy" id="1036612"/>
    <lineage>
        <taxon>Eukaryota</taxon>
        <taxon>Fungi</taxon>
        <taxon>Dikarya</taxon>
        <taxon>Ascomycota</taxon>
        <taxon>Pezizomycotina</taxon>
        <taxon>Eurotiomycetes</taxon>
        <taxon>Eurotiomycetidae</taxon>
        <taxon>Eurotiales</taxon>
        <taxon>Aspergillaceae</taxon>
        <taxon>Aspergillus</taxon>
        <taxon>Aspergillus subgen. Nidulantes</taxon>
    </lineage>
</organism>
<dbReference type="Proteomes" id="UP000184356">
    <property type="component" value="Unassembled WGS sequence"/>
</dbReference>
<proteinExistence type="predicted"/>
<dbReference type="GeneID" id="63768217"/>
<evidence type="ECO:0000256" key="1">
    <source>
        <dbReference type="SAM" id="MobiDB-lite"/>
    </source>
</evidence>